<evidence type="ECO:0000313" key="2">
    <source>
        <dbReference type="Proteomes" id="UP000320055"/>
    </source>
</evidence>
<organism evidence="1 2">
    <name type="scientific">Hyella patelloides LEGE 07179</name>
    <dbReference type="NCBI Taxonomy" id="945734"/>
    <lineage>
        <taxon>Bacteria</taxon>
        <taxon>Bacillati</taxon>
        <taxon>Cyanobacteriota</taxon>
        <taxon>Cyanophyceae</taxon>
        <taxon>Pleurocapsales</taxon>
        <taxon>Hyellaceae</taxon>
        <taxon>Hyella</taxon>
    </lineage>
</organism>
<dbReference type="GO" id="GO:0008610">
    <property type="term" value="P:lipid biosynthetic process"/>
    <property type="evidence" value="ECO:0007669"/>
    <property type="project" value="InterPro"/>
</dbReference>
<dbReference type="AlphaFoldDB" id="A0A563VN48"/>
<sequence length="265" mass="31198">MVNVTLNRSTVKKLAKKFLTREQISFIREIYYSVVYPTNLTKLATSYKTDKWNKHWYAQHYQKHFEPLRKKKLNILEIGIGGYANPNKGGASLRMWRTYFPKSTIYGIDIHEKKAHEEKRIRTFQGSQTDVNFLKEVIKEIGQVDIIVDDGSHINEHVIKSFEILFPMLSKNGIYVIEDTQTSYWKKFGGSRYDLNSNKTIMEFFKNLCDGLNYAEFSSPDYIPKYFDKHIVSMHFYHNLIFIYKGENNEGSNMKDERLAKLISD</sequence>
<dbReference type="RefSeq" id="WP_144864280.1">
    <property type="nucleotide sequence ID" value="NZ_LR213778.1"/>
</dbReference>
<dbReference type="OrthoDB" id="9801954at2"/>
<name>A0A563VN48_9CYAN</name>
<gene>
    <name evidence="1" type="ORF">H1P_160044</name>
</gene>
<reference evidence="1 2" key="1">
    <citation type="submission" date="2019-01" db="EMBL/GenBank/DDBJ databases">
        <authorList>
            <person name="Brito A."/>
        </authorList>
    </citation>
    <scope>NUCLEOTIDE SEQUENCE [LARGE SCALE GENOMIC DNA]</scope>
    <source>
        <strain evidence="1">1</strain>
    </source>
</reference>
<dbReference type="InterPro" id="IPR029063">
    <property type="entry name" value="SAM-dependent_MTases_sf"/>
</dbReference>
<evidence type="ECO:0000313" key="1">
    <source>
        <dbReference type="EMBL" id="VEP12705.1"/>
    </source>
</evidence>
<dbReference type="GO" id="GO:0008168">
    <property type="term" value="F:methyltransferase activity"/>
    <property type="evidence" value="ECO:0007669"/>
    <property type="project" value="InterPro"/>
</dbReference>
<proteinExistence type="predicted"/>
<dbReference type="Proteomes" id="UP000320055">
    <property type="component" value="Unassembled WGS sequence"/>
</dbReference>
<keyword evidence="2" id="KW-1185">Reference proteome</keyword>
<dbReference type="SUPFAM" id="SSF53335">
    <property type="entry name" value="S-adenosyl-L-methionine-dependent methyltransferases"/>
    <property type="match status" value="1"/>
</dbReference>
<dbReference type="InterPro" id="IPR007072">
    <property type="entry name" value="RNMT_CmcI"/>
</dbReference>
<dbReference type="Pfam" id="PF04989">
    <property type="entry name" value="RMNT_CmcI"/>
    <property type="match status" value="1"/>
</dbReference>
<dbReference type="Gene3D" id="3.40.50.150">
    <property type="entry name" value="Vaccinia Virus protein VP39"/>
    <property type="match status" value="1"/>
</dbReference>
<accession>A0A563VN48</accession>
<protein>
    <submittedName>
        <fullName evidence="1">Uncharacterized protein</fullName>
    </submittedName>
</protein>
<dbReference type="EMBL" id="CAACVJ010000068">
    <property type="protein sequence ID" value="VEP12705.1"/>
    <property type="molecule type" value="Genomic_DNA"/>
</dbReference>